<protein>
    <submittedName>
        <fullName evidence="1">Uncharacterized protein</fullName>
    </submittedName>
</protein>
<comment type="caution">
    <text evidence="1">The sequence shown here is derived from an EMBL/GenBank/DDBJ whole genome shotgun (WGS) entry which is preliminary data.</text>
</comment>
<gene>
    <name evidence="1" type="ORF">DPEC_G00360690</name>
</gene>
<evidence type="ECO:0000313" key="2">
    <source>
        <dbReference type="Proteomes" id="UP001157502"/>
    </source>
</evidence>
<sequence>MGPCQSPGAQGDLSPASCTVCPPGAPCCPSSWCGSLRRDGAGSLDQVVSLVSAWLATQQATVVEILTRRYRRDRNPNPNRAKPTVTEVLGVSPHAYFLTSPGACPQRHRVKAEDVPCWSVQPGHYRVWGQGGGWGHGGGVPWKCHSCRACPSTAQRPDQNAPPHRCFCALICGLVEVRSSVTSRVEGRCGCSQLSVW</sequence>
<accession>A0ACC2F0V1</accession>
<proteinExistence type="predicted"/>
<name>A0ACC2F0V1_DALPE</name>
<dbReference type="EMBL" id="CM055764">
    <property type="protein sequence ID" value="KAJ7985009.1"/>
    <property type="molecule type" value="Genomic_DNA"/>
</dbReference>
<evidence type="ECO:0000313" key="1">
    <source>
        <dbReference type="EMBL" id="KAJ7985009.1"/>
    </source>
</evidence>
<reference evidence="1" key="1">
    <citation type="submission" date="2021-05" db="EMBL/GenBank/DDBJ databases">
        <authorList>
            <person name="Pan Q."/>
            <person name="Jouanno E."/>
            <person name="Zahm M."/>
            <person name="Klopp C."/>
            <person name="Cabau C."/>
            <person name="Louis A."/>
            <person name="Berthelot C."/>
            <person name="Parey E."/>
            <person name="Roest Crollius H."/>
            <person name="Montfort J."/>
            <person name="Robinson-Rechavi M."/>
            <person name="Bouchez O."/>
            <person name="Lampietro C."/>
            <person name="Lopez Roques C."/>
            <person name="Donnadieu C."/>
            <person name="Postlethwait J."/>
            <person name="Bobe J."/>
            <person name="Dillon D."/>
            <person name="Chandos A."/>
            <person name="von Hippel F."/>
            <person name="Guiguen Y."/>
        </authorList>
    </citation>
    <scope>NUCLEOTIDE SEQUENCE</scope>
    <source>
        <strain evidence="1">YG-Jan2019</strain>
    </source>
</reference>
<dbReference type="Proteomes" id="UP001157502">
    <property type="component" value="Chromosome 37"/>
</dbReference>
<organism evidence="1 2">
    <name type="scientific">Dallia pectoralis</name>
    <name type="common">Alaska blackfish</name>
    <dbReference type="NCBI Taxonomy" id="75939"/>
    <lineage>
        <taxon>Eukaryota</taxon>
        <taxon>Metazoa</taxon>
        <taxon>Chordata</taxon>
        <taxon>Craniata</taxon>
        <taxon>Vertebrata</taxon>
        <taxon>Euteleostomi</taxon>
        <taxon>Actinopterygii</taxon>
        <taxon>Neopterygii</taxon>
        <taxon>Teleostei</taxon>
        <taxon>Protacanthopterygii</taxon>
        <taxon>Esociformes</taxon>
        <taxon>Umbridae</taxon>
        <taxon>Dallia</taxon>
    </lineage>
</organism>
<keyword evidence="2" id="KW-1185">Reference proteome</keyword>